<keyword evidence="2" id="KW-1185">Reference proteome</keyword>
<accession>A0A9P4P7P6</accession>
<sequence length="321" mass="34877">MSDELSTLLAPLLAPTLRHLLAPIPLTPLSRLPPSRLLTTALPHIHTIELVSPPAFAAAYAPLYTTLFHGPEREHPSLIVSRLRHAAEGKRAGLAPYRVVGLRGEGGKVLGAAQFSVLLLNDGLAVPYLQYIYTSPEHRRQDLSEVLHTLVLAVSLAEATNHINDTAHVAVPFTLFETEPPTHGADDPARQKAKTRTTIHAQSGSRALMLRRLSTPSASPSSSHTYLSAHVQPGLELNDPPLTLIWVVRPNPDPALHTEDLDVGEIGPALMAAVYRSFRDEGFLEANIALAEEMARRRGVGAEFCLMELGRVEEGMYVGID</sequence>
<reference evidence="1" key="1">
    <citation type="journal article" date="2020" name="Stud. Mycol.">
        <title>101 Dothideomycetes genomes: a test case for predicting lifestyles and emergence of pathogens.</title>
        <authorList>
            <person name="Haridas S."/>
            <person name="Albert R."/>
            <person name="Binder M."/>
            <person name="Bloem J."/>
            <person name="Labutti K."/>
            <person name="Salamov A."/>
            <person name="Andreopoulos B."/>
            <person name="Baker S."/>
            <person name="Barry K."/>
            <person name="Bills G."/>
            <person name="Bluhm B."/>
            <person name="Cannon C."/>
            <person name="Castanera R."/>
            <person name="Culley D."/>
            <person name="Daum C."/>
            <person name="Ezra D."/>
            <person name="Gonzalez J."/>
            <person name="Henrissat B."/>
            <person name="Kuo A."/>
            <person name="Liang C."/>
            <person name="Lipzen A."/>
            <person name="Lutzoni F."/>
            <person name="Magnuson J."/>
            <person name="Mondo S."/>
            <person name="Nolan M."/>
            <person name="Ohm R."/>
            <person name="Pangilinan J."/>
            <person name="Park H.-J."/>
            <person name="Ramirez L."/>
            <person name="Alfaro M."/>
            <person name="Sun H."/>
            <person name="Tritt A."/>
            <person name="Yoshinaga Y."/>
            <person name="Zwiers L.-H."/>
            <person name="Turgeon B."/>
            <person name="Goodwin S."/>
            <person name="Spatafora J."/>
            <person name="Crous P."/>
            <person name="Grigoriev I."/>
        </authorList>
    </citation>
    <scope>NUCLEOTIDE SEQUENCE</scope>
    <source>
        <strain evidence="1">CBS 690.94</strain>
    </source>
</reference>
<comment type="caution">
    <text evidence="1">The sequence shown here is derived from an EMBL/GenBank/DDBJ whole genome shotgun (WGS) entry which is preliminary data.</text>
</comment>
<dbReference type="Proteomes" id="UP000799764">
    <property type="component" value="Unassembled WGS sequence"/>
</dbReference>
<evidence type="ECO:0000313" key="2">
    <source>
        <dbReference type="Proteomes" id="UP000799764"/>
    </source>
</evidence>
<gene>
    <name evidence="1" type="ORF">P171DRAFT_477231</name>
</gene>
<dbReference type="AlphaFoldDB" id="A0A9P4P7P6"/>
<dbReference type="OrthoDB" id="4107213at2759"/>
<dbReference type="EMBL" id="MU001511">
    <property type="protein sequence ID" value="KAF2438930.1"/>
    <property type="molecule type" value="Genomic_DNA"/>
</dbReference>
<organism evidence="1 2">
    <name type="scientific">Karstenula rhodostoma CBS 690.94</name>
    <dbReference type="NCBI Taxonomy" id="1392251"/>
    <lineage>
        <taxon>Eukaryota</taxon>
        <taxon>Fungi</taxon>
        <taxon>Dikarya</taxon>
        <taxon>Ascomycota</taxon>
        <taxon>Pezizomycotina</taxon>
        <taxon>Dothideomycetes</taxon>
        <taxon>Pleosporomycetidae</taxon>
        <taxon>Pleosporales</taxon>
        <taxon>Massarineae</taxon>
        <taxon>Didymosphaeriaceae</taxon>
        <taxon>Karstenula</taxon>
    </lineage>
</organism>
<protein>
    <submittedName>
        <fullName evidence="1">Uncharacterized protein</fullName>
    </submittedName>
</protein>
<name>A0A9P4P7P6_9PLEO</name>
<evidence type="ECO:0000313" key="1">
    <source>
        <dbReference type="EMBL" id="KAF2438930.1"/>
    </source>
</evidence>
<proteinExistence type="predicted"/>